<protein>
    <submittedName>
        <fullName evidence="6">Sulfatase-like hydrolase/transferase</fullName>
    </submittedName>
</protein>
<dbReference type="AlphaFoldDB" id="A0A9D1DEQ2"/>
<dbReference type="Gene3D" id="3.40.720.10">
    <property type="entry name" value="Alkaline Phosphatase, subunit A"/>
    <property type="match status" value="1"/>
</dbReference>
<organism evidence="6 7">
    <name type="scientific">Candidatus Caccousia avicola</name>
    <dbReference type="NCBI Taxonomy" id="2840721"/>
    <lineage>
        <taxon>Bacteria</taxon>
        <taxon>Bacillati</taxon>
        <taxon>Bacillota</taxon>
        <taxon>Clostridia</taxon>
        <taxon>Eubacteriales</taxon>
        <taxon>Oscillospiraceae</taxon>
        <taxon>Oscillospiraceae incertae sedis</taxon>
        <taxon>Candidatus Caccousia</taxon>
    </lineage>
</organism>
<dbReference type="PANTHER" id="PTHR42693:SF33">
    <property type="entry name" value="ARYLSULFATASE"/>
    <property type="match status" value="1"/>
</dbReference>
<dbReference type="InterPro" id="IPR050738">
    <property type="entry name" value="Sulfatase"/>
</dbReference>
<dbReference type="SUPFAM" id="SSF53649">
    <property type="entry name" value="Alkaline phosphatase-like"/>
    <property type="match status" value="1"/>
</dbReference>
<evidence type="ECO:0000313" key="7">
    <source>
        <dbReference type="Proteomes" id="UP000824242"/>
    </source>
</evidence>
<evidence type="ECO:0000256" key="3">
    <source>
        <dbReference type="ARBA" id="ARBA00022801"/>
    </source>
</evidence>
<reference evidence="6" key="1">
    <citation type="submission" date="2020-10" db="EMBL/GenBank/DDBJ databases">
        <authorList>
            <person name="Gilroy R."/>
        </authorList>
    </citation>
    <scope>NUCLEOTIDE SEQUENCE</scope>
    <source>
        <strain evidence="6">ChiSxjej1B13-7958</strain>
    </source>
</reference>
<dbReference type="PROSITE" id="PS00523">
    <property type="entry name" value="SULFATASE_1"/>
    <property type="match status" value="1"/>
</dbReference>
<dbReference type="GO" id="GO:0004065">
    <property type="term" value="F:arylsulfatase activity"/>
    <property type="evidence" value="ECO:0007669"/>
    <property type="project" value="TreeGrafter"/>
</dbReference>
<evidence type="ECO:0000313" key="6">
    <source>
        <dbReference type="EMBL" id="HIR46903.1"/>
    </source>
</evidence>
<gene>
    <name evidence="6" type="ORF">IAB89_04465</name>
</gene>
<dbReference type="EMBL" id="DVGZ01000042">
    <property type="protein sequence ID" value="HIR46903.1"/>
    <property type="molecule type" value="Genomic_DNA"/>
</dbReference>
<dbReference type="GO" id="GO:0046872">
    <property type="term" value="F:metal ion binding"/>
    <property type="evidence" value="ECO:0007669"/>
    <property type="project" value="UniProtKB-KW"/>
</dbReference>
<proteinExistence type="inferred from homology"/>
<dbReference type="CDD" id="cd16149">
    <property type="entry name" value="sulfatase_like"/>
    <property type="match status" value="1"/>
</dbReference>
<sequence length="485" mass="54629">MNKRPNLLFVLTDDQGAWAMRCAGNSDIHTPNLDRLASQGMRFDNFFCASPVCSPARASILTGRIPSQHGVHDWIRSGSLDKQALGEHASHPYFASEDVPIQYLDGLVTYPDLLEEQGYTCALSGKWHLGDSIHPQHGFSHWYTIGRGGCLYRQADVIENGELHFETRYITDLITEHALNYLDSFAHQDNPFYISVHYTAPHDPWDEDQHPAEYIDLYRDCAFTATPDEPPHPNQIPTAPCGTGEERKRLLRGYYAAISAMDAGMGRILDRLDELGLAENTLVIFTADNGMNMGHHGIWGKGNGTFPFNLFDTAVKVPFIARWPGHIPENRVTSSMCSHYDIIQTLNDLLNLGADLPEDLPGHSFAPVLLEGMESDNHVVILDEYGNSRMVRNREWKYIHRYPYGPHELYHLTEDPGETENLAGREEYADIQASLCDTLQKWYVTYADPAVDGSREAVTGFGQMRRPGIYAKGKPVYAQSPKYQK</sequence>
<evidence type="ECO:0000256" key="4">
    <source>
        <dbReference type="ARBA" id="ARBA00022837"/>
    </source>
</evidence>
<keyword evidence="3 6" id="KW-0378">Hydrolase</keyword>
<comment type="similarity">
    <text evidence="1">Belongs to the sulfatase family.</text>
</comment>
<dbReference type="Pfam" id="PF00884">
    <property type="entry name" value="Sulfatase"/>
    <property type="match status" value="1"/>
</dbReference>
<accession>A0A9D1DEQ2</accession>
<dbReference type="Proteomes" id="UP000824242">
    <property type="component" value="Unassembled WGS sequence"/>
</dbReference>
<evidence type="ECO:0000259" key="5">
    <source>
        <dbReference type="Pfam" id="PF00884"/>
    </source>
</evidence>
<dbReference type="PANTHER" id="PTHR42693">
    <property type="entry name" value="ARYLSULFATASE FAMILY MEMBER"/>
    <property type="match status" value="1"/>
</dbReference>
<keyword evidence="2" id="KW-0479">Metal-binding</keyword>
<dbReference type="InterPro" id="IPR017850">
    <property type="entry name" value="Alkaline_phosphatase_core_sf"/>
</dbReference>
<comment type="caution">
    <text evidence="6">The sequence shown here is derived from an EMBL/GenBank/DDBJ whole genome shotgun (WGS) entry which is preliminary data.</text>
</comment>
<feature type="domain" description="Sulfatase N-terminal" evidence="5">
    <location>
        <begin position="5"/>
        <end position="351"/>
    </location>
</feature>
<evidence type="ECO:0000256" key="2">
    <source>
        <dbReference type="ARBA" id="ARBA00022723"/>
    </source>
</evidence>
<evidence type="ECO:0000256" key="1">
    <source>
        <dbReference type="ARBA" id="ARBA00008779"/>
    </source>
</evidence>
<name>A0A9D1DEQ2_9FIRM</name>
<dbReference type="InterPro" id="IPR000917">
    <property type="entry name" value="Sulfatase_N"/>
</dbReference>
<reference evidence="6" key="2">
    <citation type="journal article" date="2021" name="PeerJ">
        <title>Extensive microbial diversity within the chicken gut microbiome revealed by metagenomics and culture.</title>
        <authorList>
            <person name="Gilroy R."/>
            <person name="Ravi A."/>
            <person name="Getino M."/>
            <person name="Pursley I."/>
            <person name="Horton D.L."/>
            <person name="Alikhan N.F."/>
            <person name="Baker D."/>
            <person name="Gharbi K."/>
            <person name="Hall N."/>
            <person name="Watson M."/>
            <person name="Adriaenssens E.M."/>
            <person name="Foster-Nyarko E."/>
            <person name="Jarju S."/>
            <person name="Secka A."/>
            <person name="Antonio M."/>
            <person name="Oren A."/>
            <person name="Chaudhuri R.R."/>
            <person name="La Ragione R."/>
            <person name="Hildebrand F."/>
            <person name="Pallen M.J."/>
        </authorList>
    </citation>
    <scope>NUCLEOTIDE SEQUENCE</scope>
    <source>
        <strain evidence="6">ChiSxjej1B13-7958</strain>
    </source>
</reference>
<dbReference type="InterPro" id="IPR024607">
    <property type="entry name" value="Sulfatase_CS"/>
</dbReference>
<keyword evidence="4" id="KW-0106">Calcium</keyword>